<evidence type="ECO:0000313" key="2">
    <source>
        <dbReference type="Proteomes" id="UP000077266"/>
    </source>
</evidence>
<dbReference type="InParanoid" id="A0A165PVR9"/>
<protein>
    <submittedName>
        <fullName evidence="1">Uncharacterized protein</fullName>
    </submittedName>
</protein>
<dbReference type="OrthoDB" id="2942094at2759"/>
<name>A0A165PVR9_EXIGL</name>
<organism evidence="1 2">
    <name type="scientific">Exidia glandulosa HHB12029</name>
    <dbReference type="NCBI Taxonomy" id="1314781"/>
    <lineage>
        <taxon>Eukaryota</taxon>
        <taxon>Fungi</taxon>
        <taxon>Dikarya</taxon>
        <taxon>Basidiomycota</taxon>
        <taxon>Agaricomycotina</taxon>
        <taxon>Agaricomycetes</taxon>
        <taxon>Auriculariales</taxon>
        <taxon>Exidiaceae</taxon>
        <taxon>Exidia</taxon>
    </lineage>
</organism>
<evidence type="ECO:0000313" key="1">
    <source>
        <dbReference type="EMBL" id="KZW02731.1"/>
    </source>
</evidence>
<accession>A0A165PVR9</accession>
<dbReference type="AlphaFoldDB" id="A0A165PVR9"/>
<proteinExistence type="predicted"/>
<keyword evidence="2" id="KW-1185">Reference proteome</keyword>
<dbReference type="STRING" id="1314781.A0A165PVR9"/>
<dbReference type="Proteomes" id="UP000077266">
    <property type="component" value="Unassembled WGS sequence"/>
</dbReference>
<sequence>MPTLLDLPSEIRDLILELCLLACRAAPIDVASAERTRLAPLSDSCREFRSWSYGPANVRYENTSYTSNALPLLLLNRQLHTETQAAIARLRAAKQLVYKLDVMLVKECELWVTWLCVPAVAQLATVEVSVRTFGTAEWPKDRHVWTTFSHGDGSPPQILWCFYVLIEHFLRFGPLPQATLERGLGIGKLVLDFRTPTEGPFPPEGTIMRQWVRDRRQDPHGGPLRETVLPAAWLSDFLRGSLRGLLNMNYHTAAYGGILHGGIDEIVLLVDGAERENNKIDVAAYLKRLAFTDPRRTFGHVYPHEKRLERFWLWKKEAVEKRRQLGLLVYDDTPVDPQ</sequence>
<reference evidence="1 2" key="1">
    <citation type="journal article" date="2016" name="Mol. Biol. Evol.">
        <title>Comparative Genomics of Early-Diverging Mushroom-Forming Fungi Provides Insights into the Origins of Lignocellulose Decay Capabilities.</title>
        <authorList>
            <person name="Nagy L.G."/>
            <person name="Riley R."/>
            <person name="Tritt A."/>
            <person name="Adam C."/>
            <person name="Daum C."/>
            <person name="Floudas D."/>
            <person name="Sun H."/>
            <person name="Yadav J.S."/>
            <person name="Pangilinan J."/>
            <person name="Larsson K.H."/>
            <person name="Matsuura K."/>
            <person name="Barry K."/>
            <person name="Labutti K."/>
            <person name="Kuo R."/>
            <person name="Ohm R.A."/>
            <person name="Bhattacharya S.S."/>
            <person name="Shirouzu T."/>
            <person name="Yoshinaga Y."/>
            <person name="Martin F.M."/>
            <person name="Grigoriev I.V."/>
            <person name="Hibbett D.S."/>
        </authorList>
    </citation>
    <scope>NUCLEOTIDE SEQUENCE [LARGE SCALE GENOMIC DNA]</scope>
    <source>
        <strain evidence="1 2">HHB12029</strain>
    </source>
</reference>
<gene>
    <name evidence="1" type="ORF">EXIGLDRAFT_730864</name>
</gene>
<dbReference type="EMBL" id="KV425886">
    <property type="protein sequence ID" value="KZW02731.1"/>
    <property type="molecule type" value="Genomic_DNA"/>
</dbReference>